<organism evidence="3 4">
    <name type="scientific">Cercospora berteroae</name>
    <dbReference type="NCBI Taxonomy" id="357750"/>
    <lineage>
        <taxon>Eukaryota</taxon>
        <taxon>Fungi</taxon>
        <taxon>Dikarya</taxon>
        <taxon>Ascomycota</taxon>
        <taxon>Pezizomycotina</taxon>
        <taxon>Dothideomycetes</taxon>
        <taxon>Dothideomycetidae</taxon>
        <taxon>Mycosphaerellales</taxon>
        <taxon>Mycosphaerellaceae</taxon>
        <taxon>Cercospora</taxon>
    </lineage>
</organism>
<accession>A0A2S6CJI3</accession>
<dbReference type="SUPFAM" id="SSF101447">
    <property type="entry name" value="Formin homology 2 domain (FH2 domain)"/>
    <property type="match status" value="1"/>
</dbReference>
<reference evidence="4" key="1">
    <citation type="journal article" date="2017" name="bioRxiv">
        <title>Conservation of a gene cluster reveals novel cercosporin biosynthetic mechanisms and extends production to the genus Colletotrichum.</title>
        <authorList>
            <person name="de Jonge R."/>
            <person name="Ebert M.K."/>
            <person name="Huitt-Roehl C.R."/>
            <person name="Pal P."/>
            <person name="Suttle J.C."/>
            <person name="Spanner R.E."/>
            <person name="Neubauer J.D."/>
            <person name="Jurick W.M.II."/>
            <person name="Stott K.A."/>
            <person name="Secor G.A."/>
            <person name="Thomma B.P.H.J."/>
            <person name="Van de Peer Y."/>
            <person name="Townsend C.A."/>
            <person name="Bolton M.D."/>
        </authorList>
    </citation>
    <scope>NUCLEOTIDE SEQUENCE [LARGE SCALE GENOMIC DNA]</scope>
    <source>
        <strain evidence="4">CBS538.71</strain>
    </source>
</reference>
<dbReference type="OrthoDB" id="3650655at2759"/>
<gene>
    <name evidence="3" type="ORF">CBER1_04925</name>
</gene>
<name>A0A2S6CJI3_9PEZI</name>
<feature type="compositionally biased region" description="Basic and acidic residues" evidence="1">
    <location>
        <begin position="126"/>
        <end position="135"/>
    </location>
</feature>
<feature type="compositionally biased region" description="Pro residues" evidence="1">
    <location>
        <begin position="79"/>
        <end position="99"/>
    </location>
</feature>
<evidence type="ECO:0000313" key="4">
    <source>
        <dbReference type="Proteomes" id="UP000237631"/>
    </source>
</evidence>
<dbReference type="AlphaFoldDB" id="A0A2S6CJI3"/>
<dbReference type="Proteomes" id="UP000237631">
    <property type="component" value="Unassembled WGS sequence"/>
</dbReference>
<feature type="compositionally biased region" description="Low complexity" evidence="1">
    <location>
        <begin position="100"/>
        <end position="112"/>
    </location>
</feature>
<dbReference type="EMBL" id="PNEN01000346">
    <property type="protein sequence ID" value="PPJ59887.1"/>
    <property type="molecule type" value="Genomic_DNA"/>
</dbReference>
<feature type="signal peptide" evidence="2">
    <location>
        <begin position="1"/>
        <end position="25"/>
    </location>
</feature>
<evidence type="ECO:0000313" key="3">
    <source>
        <dbReference type="EMBL" id="PPJ59887.1"/>
    </source>
</evidence>
<evidence type="ECO:0000256" key="1">
    <source>
        <dbReference type="SAM" id="MobiDB-lite"/>
    </source>
</evidence>
<protein>
    <submittedName>
        <fullName evidence="3">Uncharacterized protein</fullName>
    </submittedName>
</protein>
<feature type="chain" id="PRO_5015579131" evidence="2">
    <location>
        <begin position="26"/>
        <end position="423"/>
    </location>
</feature>
<keyword evidence="2" id="KW-0732">Signal</keyword>
<sequence length="423" mass="46672">MKLLSTRTGLLLAAFFASLPHSGSGRVVCPGAIASRHNAPFFEHYPSPSNPHGSTLDALLIRNEELLVPLKPRALPRPGGRPPTPPPPPPPPPPMPPRPVGVTRPPGVAGPAREPGSAAQPPGVDRPPRRTREATPTRSDPPSPPANWQPITDYAGVGEGVGAEPRPMAEYEKVGREQLAAYQKAIDDSVPDTVVVTSPAELSRYEKNKAFLDFRTSPEYNVLDKAVDLRDPELRSLKRFTSSELGFSMNEGQGEFLKKVIVWGKDPEKSSVDKPIFEATFDSGGKFIVYQHAFKENQSKVSNTVPLNEISMQSFLSTSKDKSKGFKVAFIQDVQNKAFWEIVRQSYNDRKQPYTQILTFERGTTQFERFMGSPNFASRFFSFANHHNALGDKIPKRIVVAPKQSSREPVKKLDVALIFEKAA</sequence>
<feature type="region of interest" description="Disordered" evidence="1">
    <location>
        <begin position="72"/>
        <end position="163"/>
    </location>
</feature>
<comment type="caution">
    <text evidence="3">The sequence shown here is derived from an EMBL/GenBank/DDBJ whole genome shotgun (WGS) entry which is preliminary data.</text>
</comment>
<keyword evidence="4" id="KW-1185">Reference proteome</keyword>
<proteinExistence type="predicted"/>
<evidence type="ECO:0000256" key="2">
    <source>
        <dbReference type="SAM" id="SignalP"/>
    </source>
</evidence>